<keyword evidence="4" id="KW-1185">Reference proteome</keyword>
<gene>
    <name evidence="3" type="ORF">ATW55_13340</name>
</gene>
<feature type="domain" description="TnsA endonuclease N-terminal" evidence="2">
    <location>
        <begin position="1"/>
        <end position="56"/>
    </location>
</feature>
<dbReference type="Pfam" id="PF08722">
    <property type="entry name" value="Tn7_TnsA-like_N"/>
    <property type="match status" value="1"/>
</dbReference>
<feature type="domain" description="TnsA endonuclease C-terminal" evidence="1">
    <location>
        <begin position="58"/>
        <end position="140"/>
    </location>
</feature>
<evidence type="ECO:0000259" key="2">
    <source>
        <dbReference type="Pfam" id="PF08722"/>
    </source>
</evidence>
<evidence type="ECO:0000313" key="3">
    <source>
        <dbReference type="EMBL" id="KUO95134.1"/>
    </source>
</evidence>
<protein>
    <submittedName>
        <fullName evidence="3">Uncharacterized protein</fullName>
    </submittedName>
</protein>
<comment type="caution">
    <text evidence="3">The sequence shown here is derived from an EMBL/GenBank/DDBJ whole genome shotgun (WGS) entry which is preliminary data.</text>
</comment>
<dbReference type="Gene3D" id="3.40.1350.10">
    <property type="match status" value="1"/>
</dbReference>
<dbReference type="Proteomes" id="UP000053557">
    <property type="component" value="Unassembled WGS sequence"/>
</dbReference>
<dbReference type="GO" id="GO:0003676">
    <property type="term" value="F:nucleic acid binding"/>
    <property type="evidence" value="ECO:0007669"/>
    <property type="project" value="InterPro"/>
</dbReference>
<organism evidence="3 4">
    <name type="scientific">Ferroacidibacillus organovorans</name>
    <dbReference type="NCBI Taxonomy" id="1765683"/>
    <lineage>
        <taxon>Bacteria</taxon>
        <taxon>Bacillati</taxon>
        <taxon>Bacillota</taxon>
        <taxon>Bacilli</taxon>
        <taxon>Bacillales</taxon>
        <taxon>Alicyclobacillaceae</taxon>
        <taxon>Ferroacidibacillus</taxon>
    </lineage>
</organism>
<dbReference type="Pfam" id="PF08721">
    <property type="entry name" value="Tn7_Tnp_TnsA_C"/>
    <property type="match status" value="1"/>
</dbReference>
<dbReference type="Gene3D" id="1.10.10.10">
    <property type="entry name" value="Winged helix-like DNA-binding domain superfamily/Winged helix DNA-binding domain"/>
    <property type="match status" value="1"/>
</dbReference>
<name>A0A124IVR9_9BACL</name>
<dbReference type="SUPFAM" id="SSF52980">
    <property type="entry name" value="Restriction endonuclease-like"/>
    <property type="match status" value="1"/>
</dbReference>
<proteinExistence type="predicted"/>
<dbReference type="InterPro" id="IPR036388">
    <property type="entry name" value="WH-like_DNA-bd_sf"/>
</dbReference>
<dbReference type="InterPro" id="IPR014833">
    <property type="entry name" value="TnsA_N"/>
</dbReference>
<dbReference type="InterPro" id="IPR011335">
    <property type="entry name" value="Restrct_endonuc-II-like"/>
</dbReference>
<dbReference type="EMBL" id="LPVJ01000058">
    <property type="protein sequence ID" value="KUO95134.1"/>
    <property type="molecule type" value="Genomic_DNA"/>
</dbReference>
<evidence type="ECO:0000313" key="4">
    <source>
        <dbReference type="Proteomes" id="UP000053557"/>
    </source>
</evidence>
<reference evidence="3 4" key="1">
    <citation type="submission" date="2015-12" db="EMBL/GenBank/DDBJ databases">
        <title>Draft genome sequence of Acidibacillus ferrooxidans ITV001, isolated from a chalcopyrite acid mine drainage site in Brazil.</title>
        <authorList>
            <person name="Dall'Agnol H."/>
            <person name="Nancucheo I."/>
            <person name="Johnson B."/>
            <person name="Oliveira R."/>
            <person name="Leite L."/>
            <person name="Pylro V."/>
            <person name="Nunes G.L."/>
            <person name="Tzotzos G."/>
            <person name="Fernandes G.R."/>
            <person name="Dutra J."/>
            <person name="Orellana S.C."/>
            <person name="Oliveira G."/>
        </authorList>
    </citation>
    <scope>NUCLEOTIDE SEQUENCE [LARGE SCALE GENOMIC DNA]</scope>
    <source>
        <strain evidence="4">ITV01</strain>
    </source>
</reference>
<dbReference type="InterPro" id="IPR011856">
    <property type="entry name" value="tRNA_endonuc-like_dom_sf"/>
</dbReference>
<accession>A0A124IVR9</accession>
<sequence length="167" mass="19245">MSTDFIIDIRGDGDVRKIARSVKPANQLNSVRTMEKLEIERLYWKEIDIDWGIVTEQQISINFAKNAEYFLSCLEKSEHAPIPQSLFFQVESELFQEIQTSANSLSMCALNIDKRLGFQPGTCLWFVRHLVATKNWVVDMEVLFEPSNKIEIQRSSTMLNKVGEQAQ</sequence>
<evidence type="ECO:0000259" key="1">
    <source>
        <dbReference type="Pfam" id="PF08721"/>
    </source>
</evidence>
<dbReference type="InterPro" id="IPR014832">
    <property type="entry name" value="TnsA_C"/>
</dbReference>
<dbReference type="AlphaFoldDB" id="A0A124IVR9"/>